<accession>A0A328D8Q5</accession>
<evidence type="ECO:0000313" key="2">
    <source>
        <dbReference type="Proteomes" id="UP000249390"/>
    </source>
</evidence>
<dbReference type="Proteomes" id="UP000249390">
    <property type="component" value="Unassembled WGS sequence"/>
</dbReference>
<sequence length="88" mass="9689">MPSSLPPLNHCVIASSAAMHPIHLRYPFHLQPFSSIDYNHPCRYPHSIAAAMPPTSLRFIVASMPSLSTSISLPQSLISKVSKFSLNF</sequence>
<keyword evidence="2" id="KW-1185">Reference proteome</keyword>
<evidence type="ECO:0000313" key="1">
    <source>
        <dbReference type="EMBL" id="RAL41550.1"/>
    </source>
</evidence>
<gene>
    <name evidence="1" type="ORF">DM860_018082</name>
</gene>
<organism evidence="1 2">
    <name type="scientific">Cuscuta australis</name>
    <dbReference type="NCBI Taxonomy" id="267555"/>
    <lineage>
        <taxon>Eukaryota</taxon>
        <taxon>Viridiplantae</taxon>
        <taxon>Streptophyta</taxon>
        <taxon>Embryophyta</taxon>
        <taxon>Tracheophyta</taxon>
        <taxon>Spermatophyta</taxon>
        <taxon>Magnoliopsida</taxon>
        <taxon>eudicotyledons</taxon>
        <taxon>Gunneridae</taxon>
        <taxon>Pentapetalae</taxon>
        <taxon>asterids</taxon>
        <taxon>lamiids</taxon>
        <taxon>Solanales</taxon>
        <taxon>Convolvulaceae</taxon>
        <taxon>Cuscuteae</taxon>
        <taxon>Cuscuta</taxon>
        <taxon>Cuscuta subgen. Grammica</taxon>
        <taxon>Cuscuta sect. Cleistogrammica</taxon>
    </lineage>
</organism>
<reference evidence="1 2" key="1">
    <citation type="submission" date="2018-06" db="EMBL/GenBank/DDBJ databases">
        <title>The Genome of Cuscuta australis (Dodder) Provides Insight into the Evolution of Plant Parasitism.</title>
        <authorList>
            <person name="Liu H."/>
        </authorList>
    </citation>
    <scope>NUCLEOTIDE SEQUENCE [LARGE SCALE GENOMIC DNA]</scope>
    <source>
        <strain evidence="2">cv. Yunnan</strain>
        <tissue evidence="1">Vines</tissue>
    </source>
</reference>
<dbReference type="AlphaFoldDB" id="A0A328D8Q5"/>
<comment type="caution">
    <text evidence="1">The sequence shown here is derived from an EMBL/GenBank/DDBJ whole genome shotgun (WGS) entry which is preliminary data.</text>
</comment>
<dbReference type="EMBL" id="NQVE01000187">
    <property type="protein sequence ID" value="RAL41550.1"/>
    <property type="molecule type" value="Genomic_DNA"/>
</dbReference>
<protein>
    <submittedName>
        <fullName evidence="1">Uncharacterized protein</fullName>
    </submittedName>
</protein>
<name>A0A328D8Q5_9ASTE</name>
<proteinExistence type="predicted"/>